<dbReference type="Proteomes" id="UP001551675">
    <property type="component" value="Unassembled WGS sequence"/>
</dbReference>
<evidence type="ECO:0000313" key="1">
    <source>
        <dbReference type="EMBL" id="MEV0974279.1"/>
    </source>
</evidence>
<dbReference type="RefSeq" id="WP_358140698.1">
    <property type="nucleotide sequence ID" value="NZ_JBFALK010000028.1"/>
</dbReference>
<keyword evidence="2" id="KW-1185">Reference proteome</keyword>
<sequence>MSRRPRVAVEDSDGNEIDAGVTCPDATTVAVTLGAATAGRAYLT</sequence>
<dbReference type="EMBL" id="JBFALK010000028">
    <property type="protein sequence ID" value="MEV0974279.1"/>
    <property type="molecule type" value="Genomic_DNA"/>
</dbReference>
<organism evidence="1 2">
    <name type="scientific">Microtetraspora glauca</name>
    <dbReference type="NCBI Taxonomy" id="1996"/>
    <lineage>
        <taxon>Bacteria</taxon>
        <taxon>Bacillati</taxon>
        <taxon>Actinomycetota</taxon>
        <taxon>Actinomycetes</taxon>
        <taxon>Streptosporangiales</taxon>
        <taxon>Streptosporangiaceae</taxon>
        <taxon>Microtetraspora</taxon>
    </lineage>
</organism>
<name>A0ABV3GRQ8_MICGL</name>
<accession>A0ABV3GRQ8</accession>
<proteinExistence type="predicted"/>
<gene>
    <name evidence="1" type="ORF">AB0I59_37270</name>
</gene>
<comment type="caution">
    <text evidence="1">The sequence shown here is derived from an EMBL/GenBank/DDBJ whole genome shotgun (WGS) entry which is preliminary data.</text>
</comment>
<reference evidence="1 2" key="1">
    <citation type="submission" date="2024-06" db="EMBL/GenBank/DDBJ databases">
        <title>The Natural Products Discovery Center: Release of the First 8490 Sequenced Strains for Exploring Actinobacteria Biosynthetic Diversity.</title>
        <authorList>
            <person name="Kalkreuter E."/>
            <person name="Kautsar S.A."/>
            <person name="Yang D."/>
            <person name="Bader C.D."/>
            <person name="Teijaro C.N."/>
            <person name="Fluegel L."/>
            <person name="Davis C.M."/>
            <person name="Simpson J.R."/>
            <person name="Lauterbach L."/>
            <person name="Steele A.D."/>
            <person name="Gui C."/>
            <person name="Meng S."/>
            <person name="Li G."/>
            <person name="Viehrig K."/>
            <person name="Ye F."/>
            <person name="Su P."/>
            <person name="Kiefer A.F."/>
            <person name="Nichols A."/>
            <person name="Cepeda A.J."/>
            <person name="Yan W."/>
            <person name="Fan B."/>
            <person name="Jiang Y."/>
            <person name="Adhikari A."/>
            <person name="Zheng C.-J."/>
            <person name="Schuster L."/>
            <person name="Cowan T.M."/>
            <person name="Smanski M.J."/>
            <person name="Chevrette M.G."/>
            <person name="De Carvalho L.P.S."/>
            <person name="Shen B."/>
        </authorList>
    </citation>
    <scope>NUCLEOTIDE SEQUENCE [LARGE SCALE GENOMIC DNA]</scope>
    <source>
        <strain evidence="1 2">NPDC050100</strain>
    </source>
</reference>
<evidence type="ECO:0000313" key="2">
    <source>
        <dbReference type="Proteomes" id="UP001551675"/>
    </source>
</evidence>
<protein>
    <submittedName>
        <fullName evidence="1">Uncharacterized protein</fullName>
    </submittedName>
</protein>